<dbReference type="Proteomes" id="UP001595947">
    <property type="component" value="Unassembled WGS sequence"/>
</dbReference>
<gene>
    <name evidence="1" type="ORF">ACFPBZ_19960</name>
</gene>
<keyword evidence="2" id="KW-1185">Reference proteome</keyword>
<organism evidence="1 2">
    <name type="scientific">Actinomycetospora atypica</name>
    <dbReference type="NCBI Taxonomy" id="1290095"/>
    <lineage>
        <taxon>Bacteria</taxon>
        <taxon>Bacillati</taxon>
        <taxon>Actinomycetota</taxon>
        <taxon>Actinomycetes</taxon>
        <taxon>Pseudonocardiales</taxon>
        <taxon>Pseudonocardiaceae</taxon>
        <taxon>Actinomycetospora</taxon>
    </lineage>
</organism>
<evidence type="ECO:0000313" key="2">
    <source>
        <dbReference type="Proteomes" id="UP001595947"/>
    </source>
</evidence>
<accession>A0ABV9YRP4</accession>
<dbReference type="EMBL" id="JBHSIV010000024">
    <property type="protein sequence ID" value="MFC5064507.1"/>
    <property type="molecule type" value="Genomic_DNA"/>
</dbReference>
<sequence>MIFRRPVPRALSALGAVLLVAAVVLGVLTARGAGRDDDRVAAVTAARTHLDALGAPDPAGRARAADGATGAWRERLGDLRGARPTTSVVRTAGLESLDGDAARVLAVGLVAGGTVPRTYRVEVALVHADDRWLVADVVEL</sequence>
<comment type="caution">
    <text evidence="1">The sequence shown here is derived from an EMBL/GenBank/DDBJ whole genome shotgun (WGS) entry which is preliminary data.</text>
</comment>
<evidence type="ECO:0008006" key="3">
    <source>
        <dbReference type="Google" id="ProtNLM"/>
    </source>
</evidence>
<dbReference type="RefSeq" id="WP_378037851.1">
    <property type="nucleotide sequence ID" value="NZ_JBHSIV010000024.1"/>
</dbReference>
<protein>
    <recommendedName>
        <fullName evidence="3">Mce-associated membrane protein</fullName>
    </recommendedName>
</protein>
<reference evidence="2" key="1">
    <citation type="journal article" date="2019" name="Int. J. Syst. Evol. Microbiol.">
        <title>The Global Catalogue of Microorganisms (GCM) 10K type strain sequencing project: providing services to taxonomists for standard genome sequencing and annotation.</title>
        <authorList>
            <consortium name="The Broad Institute Genomics Platform"/>
            <consortium name="The Broad Institute Genome Sequencing Center for Infectious Disease"/>
            <person name="Wu L."/>
            <person name="Ma J."/>
        </authorList>
    </citation>
    <scope>NUCLEOTIDE SEQUENCE [LARGE SCALE GENOMIC DNA]</scope>
    <source>
        <strain evidence="2">CGMCC 4.7093</strain>
    </source>
</reference>
<proteinExistence type="predicted"/>
<name>A0ABV9YRP4_9PSEU</name>
<evidence type="ECO:0000313" key="1">
    <source>
        <dbReference type="EMBL" id="MFC5064507.1"/>
    </source>
</evidence>